<dbReference type="InterPro" id="IPR048376">
    <property type="entry name" value="YqiJ_N"/>
</dbReference>
<feature type="domain" description="Inner membrane protein YqiJ OB-fold" evidence="2">
    <location>
        <begin position="148"/>
        <end position="207"/>
    </location>
</feature>
<comment type="caution">
    <text evidence="4">The sequence shown here is derived from an EMBL/GenBank/DDBJ whole genome shotgun (WGS) entry which is preliminary data.</text>
</comment>
<organism evidence="4 5">
    <name type="scientific">Novosphingobium resinovorum</name>
    <dbReference type="NCBI Taxonomy" id="158500"/>
    <lineage>
        <taxon>Bacteria</taxon>
        <taxon>Pseudomonadati</taxon>
        <taxon>Pseudomonadota</taxon>
        <taxon>Alphaproteobacteria</taxon>
        <taxon>Sphingomonadales</taxon>
        <taxon>Sphingomonadaceae</taxon>
        <taxon>Novosphingobium</taxon>
    </lineage>
</organism>
<keyword evidence="1" id="KW-0812">Transmembrane</keyword>
<keyword evidence="1" id="KW-1133">Transmembrane helix</keyword>
<sequence>MTGAFPHDSLRVMFSQMLTPAYLPFAFSFVLMIGIGLIEAIGLGLGQFDLDGDFSGDGDGGMLSWLGLGGELPILIWLTSLLGCFTLAGIALQQGMTAIGGAPLPWLGASGGALVAGAALNTFAANGLARILPGFETTVISTDDLLRQRGTILEGTARRGAPARAKVVDRHGQAHFVMVEPHDDADAISSGETALLVRREGQVFFAVPDRPASLRLP</sequence>
<proteinExistence type="predicted"/>
<keyword evidence="1" id="KW-0472">Membrane</keyword>
<dbReference type="EMBL" id="JFYZ01000066">
    <property type="protein sequence ID" value="EZP70494.1"/>
    <property type="molecule type" value="Genomic_DNA"/>
</dbReference>
<gene>
    <name evidence="4" type="ORF">BV97_05418</name>
</gene>
<dbReference type="Pfam" id="PF21001">
    <property type="entry name" value="YqiJ_N"/>
    <property type="match status" value="1"/>
</dbReference>
<dbReference type="Pfam" id="PF07290">
    <property type="entry name" value="YqiJ_OB"/>
    <property type="match status" value="1"/>
</dbReference>
<evidence type="ECO:0000256" key="1">
    <source>
        <dbReference type="SAM" id="Phobius"/>
    </source>
</evidence>
<feature type="transmembrane region" description="Helical" evidence="1">
    <location>
        <begin position="104"/>
        <end position="124"/>
    </location>
</feature>
<feature type="transmembrane region" description="Helical" evidence="1">
    <location>
        <begin position="21"/>
        <end position="45"/>
    </location>
</feature>
<name>A0A031J8J0_9SPHN</name>
<evidence type="ECO:0000313" key="5">
    <source>
        <dbReference type="Proteomes" id="UP000024329"/>
    </source>
</evidence>
<dbReference type="PATRIC" id="fig|158500.4.peg.5491"/>
<dbReference type="Proteomes" id="UP000024329">
    <property type="component" value="Unassembled WGS sequence"/>
</dbReference>
<reference evidence="4 5" key="1">
    <citation type="submission" date="2014-03" db="EMBL/GenBank/DDBJ databases">
        <title>Whole genome sequence of Novosphingobium resinovorum KF1.</title>
        <authorList>
            <person name="Gan H.M."/>
            <person name="Gan H.Y."/>
            <person name="Chew T.H."/>
            <person name="Savka M.A."/>
        </authorList>
    </citation>
    <scope>NUCLEOTIDE SEQUENCE [LARGE SCALE GENOMIC DNA]</scope>
    <source>
        <strain evidence="4 5">KF1</strain>
    </source>
</reference>
<feature type="domain" description="Inner membrane protein YqiJ N-terminal" evidence="3">
    <location>
        <begin position="23"/>
        <end position="117"/>
    </location>
</feature>
<evidence type="ECO:0000313" key="4">
    <source>
        <dbReference type="EMBL" id="EZP70494.1"/>
    </source>
</evidence>
<feature type="transmembrane region" description="Helical" evidence="1">
    <location>
        <begin position="74"/>
        <end position="92"/>
    </location>
</feature>
<dbReference type="eggNOG" id="COG1585">
    <property type="taxonomic scope" value="Bacteria"/>
</dbReference>
<evidence type="ECO:0000259" key="2">
    <source>
        <dbReference type="Pfam" id="PF07290"/>
    </source>
</evidence>
<accession>A0A031J8J0</accession>
<protein>
    <recommendedName>
        <fullName evidence="6">DUF1449 family protein</fullName>
    </recommendedName>
</protein>
<dbReference type="AlphaFoldDB" id="A0A031J8J0"/>
<evidence type="ECO:0008006" key="6">
    <source>
        <dbReference type="Google" id="ProtNLM"/>
    </source>
</evidence>
<evidence type="ECO:0000259" key="3">
    <source>
        <dbReference type="Pfam" id="PF21001"/>
    </source>
</evidence>
<dbReference type="STRING" id="158500.BES08_04130"/>
<dbReference type="InterPro" id="IPR010840">
    <property type="entry name" value="YqiJ_OB"/>
</dbReference>